<dbReference type="InterPro" id="IPR000873">
    <property type="entry name" value="AMP-dep_synth/lig_dom"/>
</dbReference>
<dbReference type="Gene3D" id="3.40.50.1820">
    <property type="entry name" value="alpha/beta hydrolase"/>
    <property type="match status" value="1"/>
</dbReference>
<evidence type="ECO:0000256" key="1">
    <source>
        <dbReference type="ARBA" id="ARBA00001957"/>
    </source>
</evidence>
<dbReference type="SUPFAM" id="SSF56801">
    <property type="entry name" value="Acetyl-CoA synthetase-like"/>
    <property type="match status" value="1"/>
</dbReference>
<dbReference type="Gene3D" id="3.30.559.30">
    <property type="entry name" value="Nonribosomal peptide synthetase, condensation domain"/>
    <property type="match status" value="1"/>
</dbReference>
<dbReference type="SUPFAM" id="SSF47336">
    <property type="entry name" value="ACP-like"/>
    <property type="match status" value="1"/>
</dbReference>
<evidence type="ECO:0000259" key="4">
    <source>
        <dbReference type="PROSITE" id="PS50075"/>
    </source>
</evidence>
<dbReference type="PROSITE" id="PS50075">
    <property type="entry name" value="CARRIER"/>
    <property type="match status" value="1"/>
</dbReference>
<dbReference type="PROSITE" id="PS00012">
    <property type="entry name" value="PHOSPHOPANTETHEINE"/>
    <property type="match status" value="1"/>
</dbReference>
<dbReference type="Pfam" id="PF13193">
    <property type="entry name" value="AMP-binding_C"/>
    <property type="match status" value="1"/>
</dbReference>
<dbReference type="Proteomes" id="UP001595872">
    <property type="component" value="Unassembled WGS sequence"/>
</dbReference>
<evidence type="ECO:0000256" key="2">
    <source>
        <dbReference type="ARBA" id="ARBA00022450"/>
    </source>
</evidence>
<dbReference type="InterPro" id="IPR025110">
    <property type="entry name" value="AMP-bd_C"/>
</dbReference>
<dbReference type="InterPro" id="IPR009081">
    <property type="entry name" value="PP-bd_ACP"/>
</dbReference>
<dbReference type="InterPro" id="IPR023213">
    <property type="entry name" value="CAT-like_dom_sf"/>
</dbReference>
<protein>
    <submittedName>
        <fullName evidence="5">Amino acid adenylation domain-containing protein</fullName>
    </submittedName>
</protein>
<proteinExistence type="predicted"/>
<dbReference type="Pfam" id="PF00501">
    <property type="entry name" value="AMP-binding"/>
    <property type="match status" value="1"/>
</dbReference>
<dbReference type="CDD" id="cd12117">
    <property type="entry name" value="A_NRPS_Srf_like"/>
    <property type="match status" value="1"/>
</dbReference>
<evidence type="ECO:0000313" key="5">
    <source>
        <dbReference type="EMBL" id="MFC4909842.1"/>
    </source>
</evidence>
<dbReference type="InterPro" id="IPR010071">
    <property type="entry name" value="AA_adenyl_dom"/>
</dbReference>
<keyword evidence="2" id="KW-0596">Phosphopantetheine</keyword>
<dbReference type="Gene3D" id="2.30.38.10">
    <property type="entry name" value="Luciferase, Domain 3"/>
    <property type="match status" value="1"/>
</dbReference>
<dbReference type="SMART" id="SM00823">
    <property type="entry name" value="PKS_PP"/>
    <property type="match status" value="1"/>
</dbReference>
<dbReference type="InterPro" id="IPR006162">
    <property type="entry name" value="Ppantetheine_attach_site"/>
</dbReference>
<dbReference type="PANTHER" id="PTHR45527">
    <property type="entry name" value="NONRIBOSOMAL PEPTIDE SYNTHETASE"/>
    <property type="match status" value="1"/>
</dbReference>
<dbReference type="NCBIfam" id="TIGR01733">
    <property type="entry name" value="AA-adenyl-dom"/>
    <property type="match status" value="1"/>
</dbReference>
<dbReference type="Pfam" id="PF00975">
    <property type="entry name" value="Thioesterase"/>
    <property type="match status" value="1"/>
</dbReference>
<evidence type="ECO:0000256" key="3">
    <source>
        <dbReference type="ARBA" id="ARBA00022553"/>
    </source>
</evidence>
<dbReference type="Gene3D" id="3.30.300.30">
    <property type="match status" value="1"/>
</dbReference>
<dbReference type="CDD" id="cd19543">
    <property type="entry name" value="DCL_NRPS"/>
    <property type="match status" value="1"/>
</dbReference>
<dbReference type="InterPro" id="IPR020845">
    <property type="entry name" value="AMP-binding_CS"/>
</dbReference>
<evidence type="ECO:0000313" key="6">
    <source>
        <dbReference type="Proteomes" id="UP001595872"/>
    </source>
</evidence>
<feature type="domain" description="Carrier" evidence="4">
    <location>
        <begin position="970"/>
        <end position="1044"/>
    </location>
</feature>
<dbReference type="InterPro" id="IPR001031">
    <property type="entry name" value="Thioesterase"/>
</dbReference>
<dbReference type="InterPro" id="IPR001242">
    <property type="entry name" value="Condensation_dom"/>
</dbReference>
<dbReference type="InterPro" id="IPR036736">
    <property type="entry name" value="ACP-like_sf"/>
</dbReference>
<dbReference type="Gene3D" id="3.30.559.10">
    <property type="entry name" value="Chloramphenicol acetyltransferase-like domain"/>
    <property type="match status" value="1"/>
</dbReference>
<dbReference type="Pfam" id="PF00550">
    <property type="entry name" value="PP-binding"/>
    <property type="match status" value="1"/>
</dbReference>
<keyword evidence="6" id="KW-1185">Reference proteome</keyword>
<dbReference type="InterPro" id="IPR020806">
    <property type="entry name" value="PKS_PP-bd"/>
</dbReference>
<dbReference type="InterPro" id="IPR029058">
    <property type="entry name" value="AB_hydrolase_fold"/>
</dbReference>
<dbReference type="PROSITE" id="PS00455">
    <property type="entry name" value="AMP_BINDING"/>
    <property type="match status" value="1"/>
</dbReference>
<dbReference type="Gene3D" id="3.40.50.980">
    <property type="match status" value="2"/>
</dbReference>
<comment type="cofactor">
    <cofactor evidence="1">
        <name>pantetheine 4'-phosphate</name>
        <dbReference type="ChEBI" id="CHEBI:47942"/>
    </cofactor>
</comment>
<dbReference type="SUPFAM" id="SSF53474">
    <property type="entry name" value="alpha/beta-Hydrolases"/>
    <property type="match status" value="1"/>
</dbReference>
<dbReference type="RefSeq" id="WP_378257685.1">
    <property type="nucleotide sequence ID" value="NZ_JBHSIT010000006.1"/>
</dbReference>
<reference evidence="6" key="1">
    <citation type="journal article" date="2019" name="Int. J. Syst. Evol. Microbiol.">
        <title>The Global Catalogue of Microorganisms (GCM) 10K type strain sequencing project: providing services to taxonomists for standard genome sequencing and annotation.</title>
        <authorList>
            <consortium name="The Broad Institute Genomics Platform"/>
            <consortium name="The Broad Institute Genome Sequencing Center for Infectious Disease"/>
            <person name="Wu L."/>
            <person name="Ma J."/>
        </authorList>
    </citation>
    <scope>NUCLEOTIDE SEQUENCE [LARGE SCALE GENOMIC DNA]</scope>
    <source>
        <strain evidence="6">KLKA75</strain>
    </source>
</reference>
<comment type="caution">
    <text evidence="5">The sequence shown here is derived from an EMBL/GenBank/DDBJ whole genome shotgun (WGS) entry which is preliminary data.</text>
</comment>
<name>A0ABV9U063_9ACTN</name>
<dbReference type="InterPro" id="IPR045851">
    <property type="entry name" value="AMP-bd_C_sf"/>
</dbReference>
<organism evidence="5 6">
    <name type="scientific">Actinomadura gamaensis</name>
    <dbReference type="NCBI Taxonomy" id="1763541"/>
    <lineage>
        <taxon>Bacteria</taxon>
        <taxon>Bacillati</taxon>
        <taxon>Actinomycetota</taxon>
        <taxon>Actinomycetes</taxon>
        <taxon>Streptosporangiales</taxon>
        <taxon>Thermomonosporaceae</taxon>
        <taxon>Actinomadura</taxon>
    </lineage>
</organism>
<dbReference type="SUPFAM" id="SSF52777">
    <property type="entry name" value="CoA-dependent acyltransferases"/>
    <property type="match status" value="2"/>
</dbReference>
<dbReference type="PANTHER" id="PTHR45527:SF1">
    <property type="entry name" value="FATTY ACID SYNTHASE"/>
    <property type="match status" value="1"/>
</dbReference>
<sequence>MSAEPKKPSQLQDVWPLSPLQRGLYFHGRYADSGADVYTAQVVFELRGKLDAAALKSAAAALLRRHANLRAAFRQRKDGTPVQAIVREVRTPWEEIDLTGRPDAEAEAEAAAIADRERARPFDLARPPLLRFVLVRLADDRHRMVFTNHHILLDGWSTPILQTELFALYLTRGDDSGLPRVTPYKNYLAWLAEQDREAAEKAWHSALAGIDEPTLVAPGAPEPPGHAEPGRVRRELDAGFTKALADRARAHNVTLNTVLQLAWGVLLGRLTGRDDVTFGAAVSGRPPELPGVEQMIGLFINTLPVRVRVRPQDTVARALANLQGEQADLLPHHHLGLTDIQRLSGVGTLFDTMTVLENYPFDPEAAGTDLGGLTLHGVGGYDASHYPLALAAVPGERLSLRLDHRTDLFTAEQAEQIMDRLLRVLRAVADGPDVPLARIDVLSEDERRKVLGEWQGETVGRVPETITGRIAALAGADPDREALRTPDGSVSFGELDKRANRLAHLLRARGVERETRVAMLVERSADVVVATLGILKAGGAYAPIHHSYPRDRVQWAVAEVNAPVLLVDSAMLPRVEGLETGAEIIVIDREPDLASRPDTDPGVDVHPEQVAYVMFTSGSTGLPKGAMLTHRNVVDLATEPAMRNGAHDRVLVHSPHAFDASTYELWVPLLAGGTSVLAPPGRVDAAELERLVAAGDVTGIFITTTLFNLVAEERPEAFAGLREVLTGGETGSVAAMRKVLAACPDTEVGNVYGPTECTTYTTIVGMRDALADPSENTPVLGRPIADMRLYVLDEALRPVPPGVTGEAYIAGSGVGRGYLHRPGLTAERWVADPFGPPGTRMYRTGDLVRWRDDGTLEYVDRVDFQVKIRGFRIELGEIETALAAAENVAHAAVLVHRDAGVKRLVGYAVPAAGTALDTASLRRALAARLPEYMVPSAIVALDTLPLGPNGKLDRRALPVPDFAEAAAGRAPESPEEETLCAVFAEVLGLSRVGADVSFFDLGGDSVTALRLVSRAKQAGVELTPRDVFTHQTVERLVNRADADASVGFEPLLPIRATGTRPPLFLVHPAGGLAWGYMQFQAHLPADQPVYGLQSRVFTGAEPAADVAAMAADYAELIRTVQPHGPYHLAGWSLGGLIAYEMACRLQAAGEEVALLALIDSYHGQDLDSAERDVLPEVLGAIGMDPAAVIADGEPDVQKIMELLAARGDALSTLGADDLVRVFRAYQAGIRQAETYRPGAFRGDLMFFTALRDRPEGAPDPVPHWGAVVDGRVTEHPVDAEHHALMEPGPVAVMGPVLAAELDKAHANLTNPLPGRITP</sequence>
<gene>
    <name evidence="5" type="ORF">ACFPCY_21155</name>
</gene>
<dbReference type="EMBL" id="JBHSIT010000006">
    <property type="protein sequence ID" value="MFC4909842.1"/>
    <property type="molecule type" value="Genomic_DNA"/>
</dbReference>
<dbReference type="Pfam" id="PF00668">
    <property type="entry name" value="Condensation"/>
    <property type="match status" value="1"/>
</dbReference>
<keyword evidence="3" id="KW-0597">Phosphoprotein</keyword>
<accession>A0ABV9U063</accession>